<dbReference type="Pfam" id="PF12836">
    <property type="entry name" value="HHH_3"/>
    <property type="match status" value="1"/>
</dbReference>
<feature type="domain" description="Helix-hairpin-helix DNA-binding motif class 1" evidence="2">
    <location>
        <begin position="158"/>
        <end position="177"/>
    </location>
</feature>
<gene>
    <name evidence="3" type="ORF">BG258_15185</name>
</gene>
<dbReference type="InterPro" id="IPR004509">
    <property type="entry name" value="Competence_ComEA_HhH"/>
</dbReference>
<evidence type="ECO:0000259" key="2">
    <source>
        <dbReference type="SMART" id="SM00278"/>
    </source>
</evidence>
<dbReference type="InterPro" id="IPR051675">
    <property type="entry name" value="Endo/Exo/Phosphatase_dom_1"/>
</dbReference>
<dbReference type="RefSeq" id="WP_069482076.1">
    <property type="nucleotide sequence ID" value="NZ_KV766182.1"/>
</dbReference>
<dbReference type="AlphaFoldDB" id="A0A1E4R9L4"/>
<evidence type="ECO:0000313" key="3">
    <source>
        <dbReference type="EMBL" id="ODV57154.1"/>
    </source>
</evidence>
<organism evidence="3 4">
    <name type="scientific">Lysinibacillus fusiformis</name>
    <dbReference type="NCBI Taxonomy" id="28031"/>
    <lineage>
        <taxon>Bacteria</taxon>
        <taxon>Bacillati</taxon>
        <taxon>Bacillota</taxon>
        <taxon>Bacilli</taxon>
        <taxon>Bacillales</taxon>
        <taxon>Bacillaceae</taxon>
        <taxon>Lysinibacillus</taxon>
    </lineage>
</organism>
<dbReference type="InterPro" id="IPR003583">
    <property type="entry name" value="Hlx-hairpin-Hlx_DNA-bd_motif"/>
</dbReference>
<dbReference type="GO" id="GO:0006281">
    <property type="term" value="P:DNA repair"/>
    <property type="evidence" value="ECO:0007669"/>
    <property type="project" value="InterPro"/>
</dbReference>
<dbReference type="InterPro" id="IPR010994">
    <property type="entry name" value="RuvA_2-like"/>
</dbReference>
<dbReference type="GO" id="GO:0015627">
    <property type="term" value="C:type II protein secretion system complex"/>
    <property type="evidence" value="ECO:0007669"/>
    <property type="project" value="TreeGrafter"/>
</dbReference>
<dbReference type="Gene3D" id="1.10.150.310">
    <property type="entry name" value="Tex RuvX-like domain-like"/>
    <property type="match status" value="1"/>
</dbReference>
<proteinExistence type="predicted"/>
<keyword evidence="1" id="KW-0812">Transmembrane</keyword>
<dbReference type="NCBIfam" id="TIGR00426">
    <property type="entry name" value="competence protein ComEA helix-hairpin-helix repeat region"/>
    <property type="match status" value="1"/>
</dbReference>
<evidence type="ECO:0000256" key="1">
    <source>
        <dbReference type="SAM" id="Phobius"/>
    </source>
</evidence>
<dbReference type="InterPro" id="IPR019554">
    <property type="entry name" value="Soluble_ligand-bd"/>
</dbReference>
<comment type="caution">
    <text evidence="3">The sequence shown here is derived from an EMBL/GenBank/DDBJ whole genome shotgun (WGS) entry which is preliminary data.</text>
</comment>
<dbReference type="Gene3D" id="3.10.560.10">
    <property type="entry name" value="Outer membrane lipoprotein wza domain like"/>
    <property type="match status" value="1"/>
</dbReference>
<keyword evidence="1" id="KW-0472">Membrane</keyword>
<dbReference type="GO" id="GO:0003677">
    <property type="term" value="F:DNA binding"/>
    <property type="evidence" value="ECO:0007669"/>
    <property type="project" value="InterPro"/>
</dbReference>
<dbReference type="SUPFAM" id="SSF47781">
    <property type="entry name" value="RuvA domain 2-like"/>
    <property type="match status" value="1"/>
</dbReference>
<dbReference type="Proteomes" id="UP000094784">
    <property type="component" value="Unassembled WGS sequence"/>
</dbReference>
<name>A0A1E4R9L4_9BACI</name>
<sequence>MLQSLWQKYKKGMLIPGVLVISGLFFYFYFSSFDSSLPQEGLIETIQPIEEMNQVESTAEVAVQQQIFVDIKGAVMYPGVYELQPDNRIIDAIQLAGGYIENADTQLVNHAQKVQDEMVIYIPIKGEHFEDASTNLFISPMESKNKDQKININIADTETLATLPGIGPSKAQSILSYREENGRFQTIDDLKNISGIGEKTFEKIKDSITVK</sequence>
<reference evidence="3 4" key="1">
    <citation type="submission" date="2016-09" db="EMBL/GenBank/DDBJ databases">
        <title>Draft genome sequence of the soil isolate, Lysinibacillus fusiformis M5, a potential hypoxanthine producer.</title>
        <authorList>
            <person name="Gallegos-Monterrosa R."/>
            <person name="Maroti G."/>
            <person name="Balint B."/>
            <person name="Kovacs A.T."/>
        </authorList>
    </citation>
    <scope>NUCLEOTIDE SEQUENCE [LARGE SCALE GENOMIC DNA]</scope>
    <source>
        <strain evidence="3 4">M5</strain>
    </source>
</reference>
<accession>A0A1E4R9L4</accession>
<protein>
    <submittedName>
        <fullName evidence="3">Competence protein ComEA</fullName>
    </submittedName>
</protein>
<dbReference type="Pfam" id="PF10531">
    <property type="entry name" value="SLBB"/>
    <property type="match status" value="1"/>
</dbReference>
<dbReference type="SMART" id="SM00278">
    <property type="entry name" value="HhH1"/>
    <property type="match status" value="2"/>
</dbReference>
<feature type="transmembrane region" description="Helical" evidence="1">
    <location>
        <begin position="12"/>
        <end position="30"/>
    </location>
</feature>
<evidence type="ECO:0000313" key="4">
    <source>
        <dbReference type="Proteomes" id="UP000094784"/>
    </source>
</evidence>
<dbReference type="GO" id="GO:0015628">
    <property type="term" value="P:protein secretion by the type II secretion system"/>
    <property type="evidence" value="ECO:0007669"/>
    <property type="project" value="TreeGrafter"/>
</dbReference>
<dbReference type="OrthoDB" id="9790239at2"/>
<feature type="domain" description="Helix-hairpin-helix DNA-binding motif class 1" evidence="2">
    <location>
        <begin position="188"/>
        <end position="207"/>
    </location>
</feature>
<dbReference type="PANTHER" id="PTHR21180">
    <property type="entry name" value="ENDONUCLEASE/EXONUCLEASE/PHOSPHATASE FAMILY DOMAIN-CONTAINING PROTEIN 1"/>
    <property type="match status" value="1"/>
</dbReference>
<dbReference type="PANTHER" id="PTHR21180:SF32">
    <property type="entry name" value="ENDONUCLEASE_EXONUCLEASE_PHOSPHATASE FAMILY DOMAIN-CONTAINING PROTEIN 1"/>
    <property type="match status" value="1"/>
</dbReference>
<keyword evidence="1" id="KW-1133">Transmembrane helix</keyword>
<dbReference type="EMBL" id="MECQ01000001">
    <property type="protein sequence ID" value="ODV57154.1"/>
    <property type="molecule type" value="Genomic_DNA"/>
</dbReference>